<dbReference type="Proteomes" id="UP000708347">
    <property type="component" value="Unassembled WGS sequence"/>
</dbReference>
<protein>
    <recommendedName>
        <fullName evidence="4">Phytanoyl-CoA dioxygenase</fullName>
    </recommendedName>
</protein>
<dbReference type="PANTHER" id="PTHR20883">
    <property type="entry name" value="PHYTANOYL-COA DIOXYGENASE DOMAIN CONTAINING 1"/>
    <property type="match status" value="1"/>
</dbReference>
<reference evidence="2 3" key="1">
    <citation type="submission" date="2019-05" db="EMBL/GenBank/DDBJ databases">
        <title>Mycolicibacterium sphagni ENV482 genome assembly.</title>
        <authorList>
            <person name="Chen W."/>
            <person name="Faulkner N.W."/>
            <person name="Hyman M.R."/>
        </authorList>
    </citation>
    <scope>NUCLEOTIDE SEQUENCE [LARGE SCALE GENOMIC DNA]</scope>
    <source>
        <strain evidence="2 3">ENV482</strain>
    </source>
</reference>
<keyword evidence="3" id="KW-1185">Reference proteome</keyword>
<evidence type="ECO:0000313" key="2">
    <source>
        <dbReference type="EMBL" id="NTY61344.1"/>
    </source>
</evidence>
<dbReference type="RefSeq" id="WP_174399110.1">
    <property type="nucleotide sequence ID" value="NZ_VBSB01000010.1"/>
</dbReference>
<sequence length="291" mass="32270">MAQDSSVDGHLGEIDEFGYTVVEDVLGDSLVEAFLADTRRLERELPTVIANSTTVVKGLARSARKPVDGSDHDWMRIDNLLLHGARYEALPVNPRLLPIIEGVLGRDCLLSWCMTSNQLPGAVAQRLHADDEMYPLPRPHQPLLCNALIALCDFTADNGATQVVPGSHRWAEYPAPPFPEGKPIEMKPGDALVWNGSLWHTAGANRTDAPRPALTINFCAGFLRQQVNQQLSIPRELVRRFEPRLQELIGYGLFAGKMGRIDWRPPGDYLDADEHPFLDAVRDRLAPSVTL</sequence>
<dbReference type="SUPFAM" id="SSF51197">
    <property type="entry name" value="Clavaminate synthase-like"/>
    <property type="match status" value="1"/>
</dbReference>
<organism evidence="2 3">
    <name type="scientific">Mycolicibacterium sphagni</name>
    <dbReference type="NCBI Taxonomy" id="1786"/>
    <lineage>
        <taxon>Bacteria</taxon>
        <taxon>Bacillati</taxon>
        <taxon>Actinomycetota</taxon>
        <taxon>Actinomycetes</taxon>
        <taxon>Mycobacteriales</taxon>
        <taxon>Mycobacteriaceae</taxon>
        <taxon>Mycolicibacterium</taxon>
    </lineage>
</organism>
<evidence type="ECO:0000313" key="3">
    <source>
        <dbReference type="Proteomes" id="UP000708347"/>
    </source>
</evidence>
<name>A0ABX2JUG1_9MYCO</name>
<evidence type="ECO:0000256" key="1">
    <source>
        <dbReference type="ARBA" id="ARBA00005830"/>
    </source>
</evidence>
<evidence type="ECO:0008006" key="4">
    <source>
        <dbReference type="Google" id="ProtNLM"/>
    </source>
</evidence>
<dbReference type="Pfam" id="PF05721">
    <property type="entry name" value="PhyH"/>
    <property type="match status" value="1"/>
</dbReference>
<dbReference type="Gene3D" id="2.60.120.620">
    <property type="entry name" value="q2cbj1_9rhob like domain"/>
    <property type="match status" value="1"/>
</dbReference>
<dbReference type="InterPro" id="IPR008775">
    <property type="entry name" value="Phytyl_CoA_dOase-like"/>
</dbReference>
<accession>A0ABX2JUG1</accession>
<comment type="similarity">
    <text evidence="1">Belongs to the PhyH family.</text>
</comment>
<comment type="caution">
    <text evidence="2">The sequence shown here is derived from an EMBL/GenBank/DDBJ whole genome shotgun (WGS) entry which is preliminary data.</text>
</comment>
<gene>
    <name evidence="2" type="ORF">FEG63_17510</name>
</gene>
<proteinExistence type="inferred from homology"/>
<dbReference type="PANTHER" id="PTHR20883:SF48">
    <property type="entry name" value="ECTOINE DIOXYGENASE"/>
    <property type="match status" value="1"/>
</dbReference>
<dbReference type="EMBL" id="VBSB01000010">
    <property type="protein sequence ID" value="NTY61344.1"/>
    <property type="molecule type" value="Genomic_DNA"/>
</dbReference>